<sequence>IVIYIIPILLIFAFGQKYYVRGLLSSSGIKG</sequence>
<name>X1DVI0_9ZZZZ</name>
<dbReference type="AlphaFoldDB" id="X1DVI0"/>
<protein>
    <submittedName>
        <fullName evidence="1">Uncharacterized protein</fullName>
    </submittedName>
</protein>
<gene>
    <name evidence="1" type="ORF">S03H2_02392</name>
</gene>
<comment type="caution">
    <text evidence="1">The sequence shown here is derived from an EMBL/GenBank/DDBJ whole genome shotgun (WGS) entry which is preliminary data.</text>
</comment>
<feature type="non-terminal residue" evidence="1">
    <location>
        <position position="1"/>
    </location>
</feature>
<organism evidence="1">
    <name type="scientific">marine sediment metagenome</name>
    <dbReference type="NCBI Taxonomy" id="412755"/>
    <lineage>
        <taxon>unclassified sequences</taxon>
        <taxon>metagenomes</taxon>
        <taxon>ecological metagenomes</taxon>
    </lineage>
</organism>
<accession>X1DVI0</accession>
<reference evidence="1" key="1">
    <citation type="journal article" date="2014" name="Front. Microbiol.">
        <title>High frequency of phylogenetically diverse reductive dehalogenase-homologous genes in deep subseafloor sedimentary metagenomes.</title>
        <authorList>
            <person name="Kawai M."/>
            <person name="Futagami T."/>
            <person name="Toyoda A."/>
            <person name="Takaki Y."/>
            <person name="Nishi S."/>
            <person name="Hori S."/>
            <person name="Arai W."/>
            <person name="Tsubouchi T."/>
            <person name="Morono Y."/>
            <person name="Uchiyama I."/>
            <person name="Ito T."/>
            <person name="Fujiyama A."/>
            <person name="Inagaki F."/>
            <person name="Takami H."/>
        </authorList>
    </citation>
    <scope>NUCLEOTIDE SEQUENCE</scope>
    <source>
        <strain evidence="1">Expedition CK06-06</strain>
    </source>
</reference>
<evidence type="ECO:0000313" key="1">
    <source>
        <dbReference type="EMBL" id="GAH25001.1"/>
    </source>
</evidence>
<dbReference type="EMBL" id="BARU01000793">
    <property type="protein sequence ID" value="GAH25001.1"/>
    <property type="molecule type" value="Genomic_DNA"/>
</dbReference>
<proteinExistence type="predicted"/>